<gene>
    <name evidence="2" type="ORF">EXIGLDRAFT_829277</name>
</gene>
<name>A0A165PME0_EXIGL</name>
<dbReference type="AlphaFoldDB" id="A0A165PME0"/>
<dbReference type="EMBL" id="KV425888">
    <property type="protein sequence ID" value="KZW02381.1"/>
    <property type="molecule type" value="Genomic_DNA"/>
</dbReference>
<dbReference type="InParanoid" id="A0A165PME0"/>
<reference evidence="2 3" key="1">
    <citation type="journal article" date="2016" name="Mol. Biol. Evol.">
        <title>Comparative Genomics of Early-Diverging Mushroom-Forming Fungi Provides Insights into the Origins of Lignocellulose Decay Capabilities.</title>
        <authorList>
            <person name="Nagy L.G."/>
            <person name="Riley R."/>
            <person name="Tritt A."/>
            <person name="Adam C."/>
            <person name="Daum C."/>
            <person name="Floudas D."/>
            <person name="Sun H."/>
            <person name="Yadav J.S."/>
            <person name="Pangilinan J."/>
            <person name="Larsson K.H."/>
            <person name="Matsuura K."/>
            <person name="Barry K."/>
            <person name="Labutti K."/>
            <person name="Kuo R."/>
            <person name="Ohm R.A."/>
            <person name="Bhattacharya S.S."/>
            <person name="Shirouzu T."/>
            <person name="Yoshinaga Y."/>
            <person name="Martin F.M."/>
            <person name="Grigoriev I.V."/>
            <person name="Hibbett D.S."/>
        </authorList>
    </citation>
    <scope>NUCLEOTIDE SEQUENCE [LARGE SCALE GENOMIC DNA]</scope>
    <source>
        <strain evidence="2 3">HHB12029</strain>
    </source>
</reference>
<keyword evidence="3" id="KW-1185">Reference proteome</keyword>
<feature type="non-terminal residue" evidence="2">
    <location>
        <position position="1"/>
    </location>
</feature>
<sequence length="200" mass="22408">SPHFFPSRAHLCSASRPLHGPNPRPPPSDYHPRATRRRLSGPQPRTLGLGTRHAVGTQRPFFAVDDCNVCLSALRSSCPIAVPIPDSARFSQAFPSCSRLPGSCVPAHSYCVKRDEQQTGEHEPRVHHLRRVGRDLGLPDHHPPSHRHGLEVGIYARCSLEPYVQLSRRFEHGTLRDHNPNRHPDGQVSRYAHCGTLEIY</sequence>
<feature type="region of interest" description="Disordered" evidence="1">
    <location>
        <begin position="12"/>
        <end position="52"/>
    </location>
</feature>
<accession>A0A165PME0</accession>
<evidence type="ECO:0000313" key="2">
    <source>
        <dbReference type="EMBL" id="KZW02381.1"/>
    </source>
</evidence>
<dbReference type="Proteomes" id="UP000077266">
    <property type="component" value="Unassembled WGS sequence"/>
</dbReference>
<protein>
    <submittedName>
        <fullName evidence="2">Uncharacterized protein</fullName>
    </submittedName>
</protein>
<feature type="compositionally biased region" description="Pro residues" evidence="1">
    <location>
        <begin position="20"/>
        <end position="29"/>
    </location>
</feature>
<evidence type="ECO:0000313" key="3">
    <source>
        <dbReference type="Proteomes" id="UP000077266"/>
    </source>
</evidence>
<organism evidence="2 3">
    <name type="scientific">Exidia glandulosa HHB12029</name>
    <dbReference type="NCBI Taxonomy" id="1314781"/>
    <lineage>
        <taxon>Eukaryota</taxon>
        <taxon>Fungi</taxon>
        <taxon>Dikarya</taxon>
        <taxon>Basidiomycota</taxon>
        <taxon>Agaricomycotina</taxon>
        <taxon>Agaricomycetes</taxon>
        <taxon>Auriculariales</taxon>
        <taxon>Exidiaceae</taxon>
        <taxon>Exidia</taxon>
    </lineage>
</organism>
<evidence type="ECO:0000256" key="1">
    <source>
        <dbReference type="SAM" id="MobiDB-lite"/>
    </source>
</evidence>
<proteinExistence type="predicted"/>